<dbReference type="InterPro" id="IPR036575">
    <property type="entry name" value="TFIIS_cen_dom_sf"/>
</dbReference>
<evidence type="ECO:0000256" key="1">
    <source>
        <dbReference type="SAM" id="MobiDB-lite"/>
    </source>
</evidence>
<dbReference type="GO" id="GO:0003746">
    <property type="term" value="F:translation elongation factor activity"/>
    <property type="evidence" value="ECO:0007669"/>
    <property type="project" value="UniProtKB-KW"/>
</dbReference>
<dbReference type="GO" id="GO:0006351">
    <property type="term" value="P:DNA-templated transcription"/>
    <property type="evidence" value="ECO:0007669"/>
    <property type="project" value="InterPro"/>
</dbReference>
<dbReference type="SUPFAM" id="SSF46942">
    <property type="entry name" value="Elongation factor TFIIS domain 2"/>
    <property type="match status" value="1"/>
</dbReference>
<keyword evidence="2" id="KW-0648">Protein biosynthesis</keyword>
<dbReference type="Proteomes" id="UP000028990">
    <property type="component" value="Unassembled WGS sequence"/>
</dbReference>
<evidence type="ECO:0000313" key="2">
    <source>
        <dbReference type="EMBL" id="KFO29251.1"/>
    </source>
</evidence>
<dbReference type="Gene3D" id="1.10.472.30">
    <property type="entry name" value="Transcription elongation factor S-II, central domain"/>
    <property type="match status" value="1"/>
</dbReference>
<evidence type="ECO:0000313" key="3">
    <source>
        <dbReference type="Proteomes" id="UP000028990"/>
    </source>
</evidence>
<reference evidence="2 3" key="1">
    <citation type="submission" date="2013-11" db="EMBL/GenBank/DDBJ databases">
        <title>The Damaraland mole rat (Fukomys damarensis) genome and evolution of African mole rats.</title>
        <authorList>
            <person name="Gladyshev V.N."/>
            <person name="Fang X."/>
        </authorList>
    </citation>
    <scope>NUCLEOTIDE SEQUENCE [LARGE SCALE GENOMIC DNA]</scope>
    <source>
        <tissue evidence="2">Liver</tissue>
    </source>
</reference>
<gene>
    <name evidence="2" type="ORF">H920_09394</name>
</gene>
<dbReference type="AlphaFoldDB" id="A0A091E2H8"/>
<sequence length="117" mass="13447">MSQASQHVVERPGTKEDSVQDKCVETSVDDDYKDYGVTSDKMASESNVNYQDLKSRDMRYQDHMCSYISNLKDPSIPGIRWHWLSRAISTRLSGKMTVEKMAQEAICEYQMGQDLLE</sequence>
<proteinExistence type="predicted"/>
<keyword evidence="2" id="KW-0251">Elongation factor</keyword>
<feature type="compositionally biased region" description="Basic and acidic residues" evidence="1">
    <location>
        <begin position="8"/>
        <end position="23"/>
    </location>
</feature>
<feature type="region of interest" description="Disordered" evidence="1">
    <location>
        <begin position="1"/>
        <end position="23"/>
    </location>
</feature>
<protein>
    <submittedName>
        <fullName evidence="2">Transcription elongation factor A protein 3</fullName>
    </submittedName>
</protein>
<organism evidence="2 3">
    <name type="scientific">Fukomys damarensis</name>
    <name type="common">Damaraland mole rat</name>
    <name type="synonym">Cryptomys damarensis</name>
    <dbReference type="NCBI Taxonomy" id="885580"/>
    <lineage>
        <taxon>Eukaryota</taxon>
        <taxon>Metazoa</taxon>
        <taxon>Chordata</taxon>
        <taxon>Craniata</taxon>
        <taxon>Vertebrata</taxon>
        <taxon>Euteleostomi</taxon>
        <taxon>Mammalia</taxon>
        <taxon>Eutheria</taxon>
        <taxon>Euarchontoglires</taxon>
        <taxon>Glires</taxon>
        <taxon>Rodentia</taxon>
        <taxon>Hystricomorpha</taxon>
        <taxon>Bathyergidae</taxon>
        <taxon>Fukomys</taxon>
    </lineage>
</organism>
<dbReference type="EMBL" id="KN122620">
    <property type="protein sequence ID" value="KFO29251.1"/>
    <property type="molecule type" value="Genomic_DNA"/>
</dbReference>
<keyword evidence="3" id="KW-1185">Reference proteome</keyword>
<name>A0A091E2H8_FUKDA</name>
<accession>A0A091E2H8</accession>